<dbReference type="InterPro" id="IPR050953">
    <property type="entry name" value="N4_N6_ade-DNA_methylase"/>
</dbReference>
<dbReference type="Pfam" id="PF22240">
    <property type="entry name" value="ISP_coupler"/>
    <property type="match status" value="1"/>
</dbReference>
<organism evidence="11 12">
    <name type="scientific">Novosphingobium pokkalii</name>
    <dbReference type="NCBI Taxonomy" id="1770194"/>
    <lineage>
        <taxon>Bacteria</taxon>
        <taxon>Pseudomonadati</taxon>
        <taxon>Pseudomonadota</taxon>
        <taxon>Alphaproteobacteria</taxon>
        <taxon>Sphingomonadales</taxon>
        <taxon>Sphingomonadaceae</taxon>
        <taxon>Novosphingobium</taxon>
    </lineage>
</organism>
<evidence type="ECO:0000313" key="11">
    <source>
        <dbReference type="EMBL" id="MFC3670367.1"/>
    </source>
</evidence>
<proteinExistence type="predicted"/>
<evidence type="ECO:0000256" key="3">
    <source>
        <dbReference type="ARBA" id="ARBA00022679"/>
    </source>
</evidence>
<evidence type="ECO:0000256" key="1">
    <source>
        <dbReference type="ARBA" id="ARBA00011900"/>
    </source>
</evidence>
<evidence type="ECO:0000256" key="7">
    <source>
        <dbReference type="ARBA" id="ARBA00047942"/>
    </source>
</evidence>
<feature type="domain" description="Type ISP restriction-modification enzyme coupler" evidence="10">
    <location>
        <begin position="156"/>
        <end position="276"/>
    </location>
</feature>
<comment type="catalytic activity">
    <reaction evidence="7">
        <text>a 2'-deoxyadenosine in DNA + S-adenosyl-L-methionine = an N(6)-methyl-2'-deoxyadenosine in DNA + S-adenosyl-L-homocysteine + H(+)</text>
        <dbReference type="Rhea" id="RHEA:15197"/>
        <dbReference type="Rhea" id="RHEA-COMP:12418"/>
        <dbReference type="Rhea" id="RHEA-COMP:12419"/>
        <dbReference type="ChEBI" id="CHEBI:15378"/>
        <dbReference type="ChEBI" id="CHEBI:57856"/>
        <dbReference type="ChEBI" id="CHEBI:59789"/>
        <dbReference type="ChEBI" id="CHEBI:90615"/>
        <dbReference type="ChEBI" id="CHEBI:90616"/>
        <dbReference type="EC" id="2.1.1.72"/>
    </reaction>
</comment>
<dbReference type="Pfam" id="PF18135">
    <property type="entry name" value="Type_ISP_C"/>
    <property type="match status" value="1"/>
</dbReference>
<evidence type="ECO:0000256" key="2">
    <source>
        <dbReference type="ARBA" id="ARBA00022603"/>
    </source>
</evidence>
<dbReference type="InterPro" id="IPR053980">
    <property type="entry name" value="ISP_coupler"/>
</dbReference>
<keyword evidence="12" id="KW-1185">Reference proteome</keyword>
<evidence type="ECO:0000256" key="6">
    <source>
        <dbReference type="ARBA" id="ARBA00023125"/>
    </source>
</evidence>
<dbReference type="SUPFAM" id="SSF53335">
    <property type="entry name" value="S-adenosyl-L-methionine-dependent methyltransferases"/>
    <property type="match status" value="1"/>
</dbReference>
<dbReference type="InterPro" id="IPR041635">
    <property type="entry name" value="Type_ISP_LLaBIII_C"/>
</dbReference>
<dbReference type="RefSeq" id="WP_191325431.1">
    <property type="nucleotide sequence ID" value="NZ_BMZP01000017.1"/>
</dbReference>
<dbReference type="InterPro" id="IPR011639">
    <property type="entry name" value="MethylTrfase_TaqI-like_dom"/>
</dbReference>
<feature type="domain" description="Type ISP restriction-modification enzyme LLaBIII C-terminal specificity" evidence="9">
    <location>
        <begin position="656"/>
        <end position="986"/>
    </location>
</feature>
<dbReference type="InterPro" id="IPR029063">
    <property type="entry name" value="SAM-dependent_MTases_sf"/>
</dbReference>
<evidence type="ECO:0000256" key="5">
    <source>
        <dbReference type="ARBA" id="ARBA00022747"/>
    </source>
</evidence>
<protein>
    <recommendedName>
        <fullName evidence="1">site-specific DNA-methyltransferase (adenine-specific)</fullName>
        <ecNumber evidence="1">2.1.1.72</ecNumber>
    </recommendedName>
</protein>
<dbReference type="EC" id="2.1.1.72" evidence="1"/>
<dbReference type="EMBL" id="JBHRYE010000006">
    <property type="protein sequence ID" value="MFC3670367.1"/>
    <property type="molecule type" value="Genomic_DNA"/>
</dbReference>
<dbReference type="Gene3D" id="3.40.50.150">
    <property type="entry name" value="Vaccinia Virus protein VP39"/>
    <property type="match status" value="1"/>
</dbReference>
<dbReference type="PROSITE" id="PS00092">
    <property type="entry name" value="N6_MTASE"/>
    <property type="match status" value="1"/>
</dbReference>
<dbReference type="Proteomes" id="UP001595683">
    <property type="component" value="Unassembled WGS sequence"/>
</dbReference>
<dbReference type="Pfam" id="PF07669">
    <property type="entry name" value="Eco57I"/>
    <property type="match status" value="1"/>
</dbReference>
<dbReference type="PANTHER" id="PTHR33841">
    <property type="entry name" value="DNA METHYLTRANSFERASE YEEA-RELATED"/>
    <property type="match status" value="1"/>
</dbReference>
<evidence type="ECO:0000256" key="4">
    <source>
        <dbReference type="ARBA" id="ARBA00022691"/>
    </source>
</evidence>
<keyword evidence="5" id="KW-0680">Restriction system</keyword>
<keyword evidence="4" id="KW-0949">S-adenosyl-L-methionine</keyword>
<name>A0ABV7UZN3_9SPHN</name>
<keyword evidence="3" id="KW-0808">Transferase</keyword>
<comment type="caution">
    <text evidence="11">The sequence shown here is derived from an EMBL/GenBank/DDBJ whole genome shotgun (WGS) entry which is preliminary data.</text>
</comment>
<accession>A0ABV7UZN3</accession>
<dbReference type="PANTHER" id="PTHR33841:SF6">
    <property type="entry name" value="TYPE II METHYLTRANSFERASE M.HINDII"/>
    <property type="match status" value="1"/>
</dbReference>
<evidence type="ECO:0000259" key="10">
    <source>
        <dbReference type="Pfam" id="PF22240"/>
    </source>
</evidence>
<keyword evidence="2" id="KW-0489">Methyltransferase</keyword>
<dbReference type="PRINTS" id="PR00507">
    <property type="entry name" value="N12N6MTFRASE"/>
</dbReference>
<gene>
    <name evidence="11" type="ORF">ACFOOT_02915</name>
</gene>
<evidence type="ECO:0000259" key="8">
    <source>
        <dbReference type="Pfam" id="PF07669"/>
    </source>
</evidence>
<evidence type="ECO:0000259" key="9">
    <source>
        <dbReference type="Pfam" id="PF18135"/>
    </source>
</evidence>
<reference evidence="12" key="1">
    <citation type="journal article" date="2019" name="Int. J. Syst. Evol. Microbiol.">
        <title>The Global Catalogue of Microorganisms (GCM) 10K type strain sequencing project: providing services to taxonomists for standard genome sequencing and annotation.</title>
        <authorList>
            <consortium name="The Broad Institute Genomics Platform"/>
            <consortium name="The Broad Institute Genome Sequencing Center for Infectious Disease"/>
            <person name="Wu L."/>
            <person name="Ma J."/>
        </authorList>
    </citation>
    <scope>NUCLEOTIDE SEQUENCE [LARGE SCALE GENOMIC DNA]</scope>
    <source>
        <strain evidence="12">KCTC 42224</strain>
    </source>
</reference>
<sequence length="1013" mass="115504">MSKQLINEYRAELDRLRAVSGSRRESVLREAFKDLLKRWGRSQELSFVPEHDILTAQKNRIYVDGALLHALRVPFGYWEAKDADDDLDAEIAAKFRKGYPRDNIIFSDDHTAVLVQDGTELVRVAMDDTDALYGLLTHFFGHERREIAEFNKAVKQFAADLPAVLDALRALIADKRKVSREFDKAEKAFLKHAQDAINPAVTRDDVQEMLIQHVLTEDIFAKVFDNPDFHRQNNVASELYKLEDKLFARGEKSTLLRALAPYYSGIAATAAVISTHSEKQGFLKGLYENFYKVYNPKAADKLGVVYTPGEIVRFMIRSTDWLCEKHFGKNLIDQGVEILDPATGTGTFIVELLESFRGHGDKLRHKYKEELHANEIAILPYYVANLNIEATYQAITGQFAEFENLCLVDTLDNVDALGIHAGHQFDLLGSLSDVNIERIKRQNRRKISVIIGNPPYNANQQNENDDNKNRVYSHIDKMIKNTYIKNSIAKKPKSYDMYARFYRWASDRLSDEGIIAFITNRSFIWAKTYDGFRKLLVRDFAEIWVCDLGGDWKQTGDAGGANVFGISTGVAICFLVKKRKLGAERIFYGAQPEKLSKEDKLTAISQKSLADVAQTLIKPDNLGYWIEPGHPDFGQHIPMISEKTKKVKGSRGIDAIFRNFCNGINTARDSWVYGTDPATVASKISFFGEVYRAHKLGEKFDAAIKWSRNLKNKQKSGVTESFCGTVFDTVNYRPFSKRVIYHSNLLIDEPAFNFDFFNGIIPNFGITFPDTSSRAKWTPFCSDKPIDFHFGASSDGHKIVPRYTTALNELNDNITDWGLKKFTARYGKKAVTKDAIFAYCYAVLHDPVYREKYALNLKREFPRIPFYPDFAQWVAWGQALMAMHIGYELVEPWALERIDVPEPKRAPDTHPKPVLKSHPDKGYVVVDADTQLTGIPRQAWDYRLGNRSAIDWVLDQHKEKKPRDPTIAAKFNTYRFADYKESMIDLLARVVRVSVDTVEITGAMQALDRSDWE</sequence>
<evidence type="ECO:0000313" key="12">
    <source>
        <dbReference type="Proteomes" id="UP001595683"/>
    </source>
</evidence>
<dbReference type="InterPro" id="IPR002052">
    <property type="entry name" value="DNA_methylase_N6_adenine_CS"/>
</dbReference>
<feature type="domain" description="Type II methyltransferase M.TaqI-like" evidence="8">
    <location>
        <begin position="435"/>
        <end position="542"/>
    </location>
</feature>
<keyword evidence="6" id="KW-0238">DNA-binding</keyword>